<dbReference type="SUPFAM" id="SSF63520">
    <property type="entry name" value="PTS-regulatory domain, PRD"/>
    <property type="match status" value="1"/>
</dbReference>
<evidence type="ECO:0000259" key="1">
    <source>
        <dbReference type="PROSITE" id="PS51372"/>
    </source>
</evidence>
<protein>
    <submittedName>
        <fullName evidence="2">PRD domain protein</fullName>
    </submittedName>
</protein>
<dbReference type="RefSeq" id="WP_012859845.1">
    <property type="nucleotide sequence ID" value="NC_013517.1"/>
</dbReference>
<evidence type="ECO:0000313" key="3">
    <source>
        <dbReference type="Proteomes" id="UP000000845"/>
    </source>
</evidence>
<dbReference type="eggNOG" id="COG3711">
    <property type="taxonomic scope" value="Bacteria"/>
</dbReference>
<evidence type="ECO:0000313" key="2">
    <source>
        <dbReference type="EMBL" id="ACZ07246.1"/>
    </source>
</evidence>
<accession>D1ALX8</accession>
<dbReference type="Gene3D" id="1.10.1790.10">
    <property type="entry name" value="PRD domain"/>
    <property type="match status" value="1"/>
</dbReference>
<keyword evidence="3" id="KW-1185">Reference proteome</keyword>
<dbReference type="AlphaFoldDB" id="D1ALX8"/>
<sequence length="116" mass="13587">METERLDILVEAELIDQETYEKVKRIMNEVSEEFTLDLSTESGQMFITHVSMAIMRIKNNEATTDVENAIFEEIKESENFENALRFAEIIENIIEHEIPKNEKEYLVINGCLLMEQ</sequence>
<dbReference type="InterPro" id="IPR011608">
    <property type="entry name" value="PRD"/>
</dbReference>
<reference evidence="3" key="1">
    <citation type="submission" date="2009-09" db="EMBL/GenBank/DDBJ databases">
        <title>The complete chromosome of Sebaldella termitidis ATCC 33386.</title>
        <authorList>
            <consortium name="US DOE Joint Genome Institute (JGI-PGF)"/>
            <person name="Lucas S."/>
            <person name="Copeland A."/>
            <person name="Lapidus A."/>
            <person name="Glavina del Rio T."/>
            <person name="Dalin E."/>
            <person name="Tice H."/>
            <person name="Bruce D."/>
            <person name="Goodwin L."/>
            <person name="Pitluck S."/>
            <person name="Kyrpides N."/>
            <person name="Mavromatis K."/>
            <person name="Ivanova N."/>
            <person name="Mikhailova N."/>
            <person name="Sims D."/>
            <person name="Meincke L."/>
            <person name="Brettin T."/>
            <person name="Detter J.C."/>
            <person name="Han C."/>
            <person name="Larimer F."/>
            <person name="Land M."/>
            <person name="Hauser L."/>
            <person name="Markowitz V."/>
            <person name="Cheng J.F."/>
            <person name="Hugenholtz P."/>
            <person name="Woyke T."/>
            <person name="Wu D."/>
            <person name="Eisen J.A."/>
        </authorList>
    </citation>
    <scope>NUCLEOTIDE SEQUENCE [LARGE SCALE GENOMIC DNA]</scope>
    <source>
        <strain evidence="3">ATCC 33386 / NCTC 11300</strain>
    </source>
</reference>
<dbReference type="PROSITE" id="PS51372">
    <property type="entry name" value="PRD_2"/>
    <property type="match status" value="1"/>
</dbReference>
<organism evidence="2 3">
    <name type="scientific">Sebaldella termitidis (strain ATCC 33386 / NCTC 11300)</name>
    <dbReference type="NCBI Taxonomy" id="526218"/>
    <lineage>
        <taxon>Bacteria</taxon>
        <taxon>Fusobacteriati</taxon>
        <taxon>Fusobacteriota</taxon>
        <taxon>Fusobacteriia</taxon>
        <taxon>Fusobacteriales</taxon>
        <taxon>Leptotrichiaceae</taxon>
        <taxon>Sebaldella</taxon>
    </lineage>
</organism>
<dbReference type="HOGENOM" id="CLU_146117_1_2_0"/>
<dbReference type="GO" id="GO:0006355">
    <property type="term" value="P:regulation of DNA-templated transcription"/>
    <property type="evidence" value="ECO:0007669"/>
    <property type="project" value="InterPro"/>
</dbReference>
<gene>
    <name evidence="2" type="ordered locus">Sterm_0362</name>
</gene>
<name>D1ALX8_SEBTE</name>
<dbReference type="KEGG" id="str:Sterm_0362"/>
<dbReference type="Proteomes" id="UP000000845">
    <property type="component" value="Chromosome"/>
</dbReference>
<reference evidence="2 3" key="2">
    <citation type="journal article" date="2010" name="Stand. Genomic Sci.">
        <title>Complete genome sequence of Sebaldella termitidis type strain (NCTC 11300).</title>
        <authorList>
            <person name="Harmon-Smith M."/>
            <person name="Celia L."/>
            <person name="Chertkov O."/>
            <person name="Lapidus A."/>
            <person name="Copeland A."/>
            <person name="Glavina Del Rio T."/>
            <person name="Nolan M."/>
            <person name="Lucas S."/>
            <person name="Tice H."/>
            <person name="Cheng J.F."/>
            <person name="Han C."/>
            <person name="Detter J.C."/>
            <person name="Bruce D."/>
            <person name="Goodwin L."/>
            <person name="Pitluck S."/>
            <person name="Pati A."/>
            <person name="Liolios K."/>
            <person name="Ivanova N."/>
            <person name="Mavromatis K."/>
            <person name="Mikhailova N."/>
            <person name="Chen A."/>
            <person name="Palaniappan K."/>
            <person name="Land M."/>
            <person name="Hauser L."/>
            <person name="Chang Y.J."/>
            <person name="Jeffries C.D."/>
            <person name="Brettin T."/>
            <person name="Goker M."/>
            <person name="Beck B."/>
            <person name="Bristow J."/>
            <person name="Eisen J.A."/>
            <person name="Markowitz V."/>
            <person name="Hugenholtz P."/>
            <person name="Kyrpides N.C."/>
            <person name="Klenk H.P."/>
            <person name="Chen F."/>
        </authorList>
    </citation>
    <scope>NUCLEOTIDE SEQUENCE [LARGE SCALE GENOMIC DNA]</scope>
    <source>
        <strain evidence="3">ATCC 33386 / NCTC 11300</strain>
    </source>
</reference>
<dbReference type="Pfam" id="PF00874">
    <property type="entry name" value="PRD"/>
    <property type="match status" value="1"/>
</dbReference>
<feature type="domain" description="PRD" evidence="1">
    <location>
        <begin position="14"/>
        <end position="116"/>
    </location>
</feature>
<dbReference type="STRING" id="526218.Sterm_0362"/>
<proteinExistence type="predicted"/>
<dbReference type="EMBL" id="CP001739">
    <property type="protein sequence ID" value="ACZ07246.1"/>
    <property type="molecule type" value="Genomic_DNA"/>
</dbReference>
<dbReference type="InterPro" id="IPR036634">
    <property type="entry name" value="PRD_sf"/>
</dbReference>